<name>B3FJG9_BP201</name>
<keyword evidence="2" id="KW-1185">Reference proteome</keyword>
<organism evidence="1 2">
    <name type="scientific">Pseudomonas phage 201phi2-1</name>
    <name type="common">Pseudomonas chlororaphis phage 201phi2-1</name>
    <dbReference type="NCBI Taxonomy" id="198110"/>
    <lineage>
        <taxon>Viruses</taxon>
        <taxon>Duplodnaviria</taxon>
        <taxon>Heunggongvirae</taxon>
        <taxon>Uroviricota</taxon>
        <taxon>Caudoviricetes</taxon>
        <taxon>Chimalliviridae</taxon>
        <taxon>Serwervirus</taxon>
        <taxon>Serwervirus 201phi21</taxon>
    </lineage>
</organism>
<protein>
    <submittedName>
        <fullName evidence="1">Uncharacterized protein</fullName>
    </submittedName>
</protein>
<proteinExistence type="predicted"/>
<organismHost>
    <name type="scientific">Pseudomonas chlororaphis</name>
    <dbReference type="NCBI Taxonomy" id="587753"/>
</organismHost>
<dbReference type="KEGG" id="vg:6372408"/>
<gene>
    <name evidence="1" type="ORF">201phi2-1p309</name>
</gene>
<dbReference type="EMBL" id="EU197055">
    <property type="protein sequence ID" value="ABY63135.1"/>
    <property type="molecule type" value="Genomic_DNA"/>
</dbReference>
<accession>B3FJG9</accession>
<dbReference type="Proteomes" id="UP000002421">
    <property type="component" value="Segment"/>
</dbReference>
<sequence length="103" mass="11596">MEYSARIDRINVVRFKQLKGGRVIIRNHRTLKCNAPIIPDENGVAKVRINTSQFEVTMSGTMKGEIINMTATSPLIVKTKFLKKGFKTVMAYGLRTNKTNTGH</sequence>
<evidence type="ECO:0000313" key="2">
    <source>
        <dbReference type="Proteomes" id="UP000002421"/>
    </source>
</evidence>
<dbReference type="RefSeq" id="YP_001957030.1">
    <property type="nucleotide sequence ID" value="NC_010821.1"/>
</dbReference>
<evidence type="ECO:0000313" key="1">
    <source>
        <dbReference type="EMBL" id="ABY63135.1"/>
    </source>
</evidence>
<reference evidence="1 2" key="1">
    <citation type="journal article" date="2008" name="Virology">
        <title>Characterization of Pseudomonas chlororaphis myovirus 201varphi2-1 via genomic sequencing, mass spectrometry, and electron microscopy.</title>
        <authorList>
            <person name="Thomas J.A."/>
            <person name="Rolando M.R."/>
            <person name="Carroll C.A."/>
            <person name="Shen P.S."/>
            <person name="Belnap D.M."/>
            <person name="Weintraub S.T."/>
            <person name="Serwer P."/>
            <person name="Hardies S.C."/>
        </authorList>
    </citation>
    <scope>NUCLEOTIDE SEQUENCE</scope>
</reference>